<accession>A0ABR2SV22</accession>
<dbReference type="PANTHER" id="PTHR34285:SF3">
    <property type="entry name" value="OS08G0510800 PROTEIN"/>
    <property type="match status" value="1"/>
</dbReference>
<protein>
    <submittedName>
        <fullName evidence="1">Uncharacterized protein</fullName>
    </submittedName>
</protein>
<gene>
    <name evidence="1" type="ORF">V6N11_026109</name>
</gene>
<evidence type="ECO:0000313" key="1">
    <source>
        <dbReference type="EMBL" id="KAK9028979.1"/>
    </source>
</evidence>
<organism evidence="1 2">
    <name type="scientific">Hibiscus sabdariffa</name>
    <name type="common">roselle</name>
    <dbReference type="NCBI Taxonomy" id="183260"/>
    <lineage>
        <taxon>Eukaryota</taxon>
        <taxon>Viridiplantae</taxon>
        <taxon>Streptophyta</taxon>
        <taxon>Embryophyta</taxon>
        <taxon>Tracheophyta</taxon>
        <taxon>Spermatophyta</taxon>
        <taxon>Magnoliopsida</taxon>
        <taxon>eudicotyledons</taxon>
        <taxon>Gunneridae</taxon>
        <taxon>Pentapetalae</taxon>
        <taxon>rosids</taxon>
        <taxon>malvids</taxon>
        <taxon>Malvales</taxon>
        <taxon>Malvaceae</taxon>
        <taxon>Malvoideae</taxon>
        <taxon>Hibiscus</taxon>
    </lineage>
</organism>
<comment type="caution">
    <text evidence="1">The sequence shown here is derived from an EMBL/GenBank/DDBJ whole genome shotgun (WGS) entry which is preliminary data.</text>
</comment>
<name>A0ABR2SV22_9ROSI</name>
<reference evidence="1 2" key="1">
    <citation type="journal article" date="2024" name="G3 (Bethesda)">
        <title>Genome assembly of Hibiscus sabdariffa L. provides insights into metabolisms of medicinal natural products.</title>
        <authorList>
            <person name="Kim T."/>
        </authorList>
    </citation>
    <scope>NUCLEOTIDE SEQUENCE [LARGE SCALE GENOMIC DNA]</scope>
    <source>
        <strain evidence="1">TK-2024</strain>
        <tissue evidence="1">Old leaves</tissue>
    </source>
</reference>
<proteinExistence type="predicted"/>
<dbReference type="PANTHER" id="PTHR34285">
    <property type="entry name" value="OS08G0510800 PROTEIN"/>
    <property type="match status" value="1"/>
</dbReference>
<dbReference type="Proteomes" id="UP001396334">
    <property type="component" value="Unassembled WGS sequence"/>
</dbReference>
<keyword evidence="2" id="KW-1185">Reference proteome</keyword>
<sequence length="121" mass="13679">MKSGSGRIVDPKTGISLAKIMFLVMDKIGIKHVDSIDLKQAISVASKSGPNTDPNSDSKETYYTIKRYLEALQSVNGSLKRAVEELRHEISLGKYGDMSWKHREIERNGISKQKTERERKQ</sequence>
<evidence type="ECO:0000313" key="2">
    <source>
        <dbReference type="Proteomes" id="UP001396334"/>
    </source>
</evidence>
<dbReference type="EMBL" id="JBBPBN010000011">
    <property type="protein sequence ID" value="KAK9028979.1"/>
    <property type="molecule type" value="Genomic_DNA"/>
</dbReference>